<evidence type="ECO:0000256" key="1">
    <source>
        <dbReference type="SAM" id="Phobius"/>
    </source>
</evidence>
<feature type="transmembrane region" description="Helical" evidence="1">
    <location>
        <begin position="102"/>
        <end position="126"/>
    </location>
</feature>
<keyword evidence="3" id="KW-1185">Reference proteome</keyword>
<accession>A0ABR9QE22</accession>
<dbReference type="Pfam" id="PF05975">
    <property type="entry name" value="EcsB"/>
    <property type="match status" value="1"/>
</dbReference>
<feature type="transmembrane region" description="Helical" evidence="1">
    <location>
        <begin position="132"/>
        <end position="155"/>
    </location>
</feature>
<keyword evidence="1" id="KW-1133">Transmembrane helix</keyword>
<dbReference type="PIRSF" id="PIRSF037259">
    <property type="entry name" value="EcsB_ABC"/>
    <property type="match status" value="1"/>
</dbReference>
<keyword evidence="1" id="KW-0472">Membrane</keyword>
<feature type="transmembrane region" description="Helical" evidence="1">
    <location>
        <begin position="377"/>
        <end position="397"/>
    </location>
</feature>
<feature type="transmembrane region" description="Helical" evidence="1">
    <location>
        <begin position="347"/>
        <end position="371"/>
    </location>
</feature>
<organism evidence="2 3">
    <name type="scientific">Litchfieldia luteola</name>
    <dbReference type="NCBI Taxonomy" id="682179"/>
    <lineage>
        <taxon>Bacteria</taxon>
        <taxon>Bacillati</taxon>
        <taxon>Bacillota</taxon>
        <taxon>Bacilli</taxon>
        <taxon>Bacillales</taxon>
        <taxon>Bacillaceae</taxon>
        <taxon>Litchfieldia</taxon>
    </lineage>
</organism>
<dbReference type="InterPro" id="IPR010288">
    <property type="entry name" value="EcsB_ABC"/>
</dbReference>
<sequence length="405" mass="47366">MIDANKLWKHRNTQYITEIRRYLKYMFNDHLLIALIFLIGGAAFVYSGWLETLSPTFPAILIIAILLAIPLTNSQIQTLLKEPDIVFLLQVENKLTPYFQKAFLSSLVFQSYLIVLLLAAISPLYFKVTGNSFLALFVIFCVLILQKIWNLLITWNVNYFIEPWARTTDRFVRFFINFLFVYLLLKEANFLFIVGMIAIMIVLLLYFNRATSSKSLNWNQLIDLESRRMMTFYRIANLFTDVPKLKERVKRRRWLDWVTGMLPYAQKNTYGHLYLRTFLRSSDYLGMYVRLLVIGGLILYFIPLGNGKILVALLFIYLTGYQLMTLWRQHSLKIWIDLYPVSKDTRLSSFLQLILVLLAVQSLLFAVSVFVSGMVSQSLLVLVLSIIFTYLFVQMYIKGKIKKLS</sequence>
<feature type="transmembrane region" description="Helical" evidence="1">
    <location>
        <begin position="30"/>
        <end position="49"/>
    </location>
</feature>
<keyword evidence="1" id="KW-0812">Transmembrane</keyword>
<evidence type="ECO:0000313" key="3">
    <source>
        <dbReference type="Proteomes" id="UP001516662"/>
    </source>
</evidence>
<name>A0ABR9QE22_9BACI</name>
<reference evidence="2 3" key="1">
    <citation type="submission" date="2020-10" db="EMBL/GenBank/DDBJ databases">
        <title>Bacillus sp. HD4P25, an endophyte from a halophyte.</title>
        <authorList>
            <person name="Sun J.-Q."/>
        </authorList>
    </citation>
    <scope>NUCLEOTIDE SEQUENCE [LARGE SCALE GENOMIC DNA]</scope>
    <source>
        <strain evidence="2 3">YIM 93174</strain>
    </source>
</reference>
<dbReference type="RefSeq" id="WP_193534237.1">
    <property type="nucleotide sequence ID" value="NZ_JADCLJ010000006.1"/>
</dbReference>
<dbReference type="Proteomes" id="UP001516662">
    <property type="component" value="Unassembled WGS sequence"/>
</dbReference>
<proteinExistence type="predicted"/>
<feature type="transmembrane region" description="Helical" evidence="1">
    <location>
        <begin position="190"/>
        <end position="207"/>
    </location>
</feature>
<comment type="caution">
    <text evidence="2">The sequence shown here is derived from an EMBL/GenBank/DDBJ whole genome shotgun (WGS) entry which is preliminary data.</text>
</comment>
<protein>
    <submittedName>
        <fullName evidence="2">ABC transporter permease</fullName>
    </submittedName>
</protein>
<feature type="transmembrane region" description="Helical" evidence="1">
    <location>
        <begin position="55"/>
        <end position="72"/>
    </location>
</feature>
<dbReference type="EMBL" id="JADCLJ010000006">
    <property type="protein sequence ID" value="MBE4906742.1"/>
    <property type="molecule type" value="Genomic_DNA"/>
</dbReference>
<gene>
    <name evidence="2" type="ORF">IMZ08_01560</name>
</gene>
<evidence type="ECO:0000313" key="2">
    <source>
        <dbReference type="EMBL" id="MBE4906742.1"/>
    </source>
</evidence>